<organism evidence="2 3">
    <name type="scientific">Streblomastix strix</name>
    <dbReference type="NCBI Taxonomy" id="222440"/>
    <lineage>
        <taxon>Eukaryota</taxon>
        <taxon>Metamonada</taxon>
        <taxon>Preaxostyla</taxon>
        <taxon>Oxymonadida</taxon>
        <taxon>Streblomastigidae</taxon>
        <taxon>Streblomastix</taxon>
    </lineage>
</organism>
<dbReference type="AlphaFoldDB" id="A0A5J4PQP9"/>
<reference evidence="2 3" key="1">
    <citation type="submission" date="2019-03" db="EMBL/GenBank/DDBJ databases">
        <title>Single cell metagenomics reveals metabolic interactions within the superorganism composed of flagellate Streblomastix strix and complex community of Bacteroidetes bacteria on its surface.</title>
        <authorList>
            <person name="Treitli S.C."/>
            <person name="Kolisko M."/>
            <person name="Husnik F."/>
            <person name="Keeling P."/>
            <person name="Hampl V."/>
        </authorList>
    </citation>
    <scope>NUCLEOTIDE SEQUENCE [LARGE SCALE GENOMIC DNA]</scope>
    <source>
        <strain evidence="2">ST1C</strain>
    </source>
</reference>
<evidence type="ECO:0000256" key="1">
    <source>
        <dbReference type="SAM" id="MobiDB-lite"/>
    </source>
</evidence>
<name>A0A5J4PQP9_9EUKA</name>
<dbReference type="EMBL" id="SNRW01049019">
    <property type="protein sequence ID" value="KAA6311926.1"/>
    <property type="molecule type" value="Genomic_DNA"/>
</dbReference>
<evidence type="ECO:0000313" key="3">
    <source>
        <dbReference type="Proteomes" id="UP000324800"/>
    </source>
</evidence>
<comment type="caution">
    <text evidence="2">The sequence shown here is derived from an EMBL/GenBank/DDBJ whole genome shotgun (WGS) entry which is preliminary data.</text>
</comment>
<accession>A0A5J4PQP9</accession>
<protein>
    <submittedName>
        <fullName evidence="2">Uncharacterized protein</fullName>
    </submittedName>
</protein>
<gene>
    <name evidence="2" type="ORF">EZS28_056023</name>
</gene>
<dbReference type="Proteomes" id="UP000324800">
    <property type="component" value="Unassembled WGS sequence"/>
</dbReference>
<proteinExistence type="predicted"/>
<evidence type="ECO:0000313" key="2">
    <source>
        <dbReference type="EMBL" id="KAA6311926.1"/>
    </source>
</evidence>
<sequence>NTETKKEKEERERKEKLDKLKYEQDKQQDELLQKQRQLQSNNLAFQRKKLTNYEKQEVEMNIDNEFDSQEGNDEIIILEQLLNGDV</sequence>
<feature type="non-terminal residue" evidence="2">
    <location>
        <position position="1"/>
    </location>
</feature>
<feature type="region of interest" description="Disordered" evidence="1">
    <location>
        <begin position="1"/>
        <end position="22"/>
    </location>
</feature>